<evidence type="ECO:0000256" key="1">
    <source>
        <dbReference type="ARBA" id="ARBA00004123"/>
    </source>
</evidence>
<feature type="domain" description="Transcription factor IIIC subunit 5 HTH" evidence="6">
    <location>
        <begin position="195"/>
        <end position="345"/>
    </location>
</feature>
<evidence type="ECO:0000259" key="6">
    <source>
        <dbReference type="Pfam" id="PF09734"/>
    </source>
</evidence>
<gene>
    <name evidence="8" type="ORF">PIB30_013608</name>
</gene>
<dbReference type="Pfam" id="PF09734">
    <property type="entry name" value="Tau95"/>
    <property type="match status" value="1"/>
</dbReference>
<feature type="region of interest" description="Disordered" evidence="5">
    <location>
        <begin position="537"/>
        <end position="573"/>
    </location>
</feature>
<proteinExistence type="predicted"/>
<dbReference type="Pfam" id="PF17682">
    <property type="entry name" value="Tau95_N"/>
    <property type="match status" value="1"/>
</dbReference>
<keyword evidence="4" id="KW-0539">Nucleus</keyword>
<evidence type="ECO:0000256" key="4">
    <source>
        <dbReference type="ARBA" id="ARBA00023242"/>
    </source>
</evidence>
<dbReference type="InterPro" id="IPR041499">
    <property type="entry name" value="Tfc1/Sfc1_N"/>
</dbReference>
<feature type="region of interest" description="Disordered" evidence="5">
    <location>
        <begin position="466"/>
        <end position="520"/>
    </location>
</feature>
<dbReference type="PANTHER" id="PTHR13230:SF5">
    <property type="entry name" value="GENERAL TRANSCRIPTION FACTOR 3C POLYPEPTIDE 5"/>
    <property type="match status" value="1"/>
</dbReference>
<protein>
    <recommendedName>
        <fullName evidence="10">General transcription factor 3C polypeptide 5</fullName>
    </recommendedName>
</protein>
<dbReference type="InterPro" id="IPR019136">
    <property type="entry name" value="TF_IIIC_su-5_HTH"/>
</dbReference>
<feature type="compositionally biased region" description="Acidic residues" evidence="5">
    <location>
        <begin position="554"/>
        <end position="573"/>
    </location>
</feature>
<dbReference type="Proteomes" id="UP001341840">
    <property type="component" value="Unassembled WGS sequence"/>
</dbReference>
<dbReference type="PANTHER" id="PTHR13230">
    <property type="entry name" value="GENERAL TRANSCRIPTION FACTOR IIIC, POLYPEPTIDE 5"/>
    <property type="match status" value="1"/>
</dbReference>
<evidence type="ECO:0000259" key="7">
    <source>
        <dbReference type="Pfam" id="PF17682"/>
    </source>
</evidence>
<keyword evidence="2" id="KW-0238">DNA-binding</keyword>
<feature type="compositionally biased region" description="Acidic residues" evidence="5">
    <location>
        <begin position="474"/>
        <end position="513"/>
    </location>
</feature>
<dbReference type="Gene3D" id="3.30.200.160">
    <property type="entry name" value="TFIIIC, subcomplex tauA, subunit Sfc1, barrel domain"/>
    <property type="match status" value="1"/>
</dbReference>
<dbReference type="InterPro" id="IPR042536">
    <property type="entry name" value="TFIIIC_tauA_Sfc1"/>
</dbReference>
<feature type="domain" description="Transcription factor IIIC subunit Tfc1/Sfc1 triple barrel" evidence="7">
    <location>
        <begin position="20"/>
        <end position="156"/>
    </location>
</feature>
<name>A0ABU6U574_9FABA</name>
<comment type="caution">
    <text evidence="8">The sequence shown here is derived from an EMBL/GenBank/DDBJ whole genome shotgun (WGS) entry which is preliminary data.</text>
</comment>
<evidence type="ECO:0000256" key="2">
    <source>
        <dbReference type="ARBA" id="ARBA00023125"/>
    </source>
</evidence>
<keyword evidence="3" id="KW-0804">Transcription</keyword>
<accession>A0ABU6U574</accession>
<sequence length="573" mass="66119">MGVIKDGRISGVLPDTRGFLVHYPGYPSSVSHAVDTLGGIQGILKARSSESSKLELHFRPEDPYSHPIFGELRPSNSFLLKISKTCDTHDAENDNGMSRNRTENGMQENQPESEQVANDNKIEDRTSANEEGNLCADIVSHFPKAYCFNGMADYQHVIPVHADVARRKKRNWSEVEEPHFDKGGLMDVDNEDVMMIVPPLFSRKDMPNDLLLKPPAILSSKLGEEEFVPNNVETDMEQVLALDFDIKEIPKIVSWEEYVPQGSDQWESQMAVSRLFDERPIWSKNSLNERLLDNGLRFTHSRLRRLLSRISYYFSNGPFLRFWIKKGYDPRKDPDSRIYQRIDYRIPIPLRSDFDAQPVNRQKPRWEDICTFRAFPYKIQTSLQLFELVDDYIQSEINKPPSQATCTFASGWLSQHLLNCIRQRLTVRFLSVFPKPGTENLLRAATRRFEKLRRECNRNALKLKGEESFQANLEPEENDEPENVEDEEEEAAEGNNSEEELDADEELDLDGDSEMLLPPHSYLNMENISRTHLQDLFGSFPFNEGGNDRSQENLIDDEYQIYEEDSEGDYSDE</sequence>
<dbReference type="InterPro" id="IPR040454">
    <property type="entry name" value="TF_IIIC_Tfc1/Sfc1"/>
</dbReference>
<dbReference type="EMBL" id="JASCZI010120864">
    <property type="protein sequence ID" value="MED6156331.1"/>
    <property type="molecule type" value="Genomic_DNA"/>
</dbReference>
<evidence type="ECO:0000256" key="3">
    <source>
        <dbReference type="ARBA" id="ARBA00023163"/>
    </source>
</evidence>
<reference evidence="8 9" key="1">
    <citation type="journal article" date="2023" name="Plants (Basel)">
        <title>Bridging the Gap: Combining Genomics and Transcriptomics Approaches to Understand Stylosanthes scabra, an Orphan Legume from the Brazilian Caatinga.</title>
        <authorList>
            <person name="Ferreira-Neto J.R.C."/>
            <person name="da Silva M.D."/>
            <person name="Binneck E."/>
            <person name="de Melo N.F."/>
            <person name="da Silva R.H."/>
            <person name="de Melo A.L.T.M."/>
            <person name="Pandolfi V."/>
            <person name="Bustamante F.O."/>
            <person name="Brasileiro-Vidal A.C."/>
            <person name="Benko-Iseppon A.M."/>
        </authorList>
    </citation>
    <scope>NUCLEOTIDE SEQUENCE [LARGE SCALE GENOMIC DNA]</scope>
    <source>
        <tissue evidence="8">Leaves</tissue>
    </source>
</reference>
<evidence type="ECO:0000256" key="5">
    <source>
        <dbReference type="SAM" id="MobiDB-lite"/>
    </source>
</evidence>
<comment type="subcellular location">
    <subcellularLocation>
        <location evidence="1">Nucleus</location>
    </subcellularLocation>
</comment>
<keyword evidence="9" id="KW-1185">Reference proteome</keyword>
<feature type="region of interest" description="Disordered" evidence="5">
    <location>
        <begin position="89"/>
        <end position="118"/>
    </location>
</feature>
<organism evidence="8 9">
    <name type="scientific">Stylosanthes scabra</name>
    <dbReference type="NCBI Taxonomy" id="79078"/>
    <lineage>
        <taxon>Eukaryota</taxon>
        <taxon>Viridiplantae</taxon>
        <taxon>Streptophyta</taxon>
        <taxon>Embryophyta</taxon>
        <taxon>Tracheophyta</taxon>
        <taxon>Spermatophyta</taxon>
        <taxon>Magnoliopsida</taxon>
        <taxon>eudicotyledons</taxon>
        <taxon>Gunneridae</taxon>
        <taxon>Pentapetalae</taxon>
        <taxon>rosids</taxon>
        <taxon>fabids</taxon>
        <taxon>Fabales</taxon>
        <taxon>Fabaceae</taxon>
        <taxon>Papilionoideae</taxon>
        <taxon>50 kb inversion clade</taxon>
        <taxon>dalbergioids sensu lato</taxon>
        <taxon>Dalbergieae</taxon>
        <taxon>Pterocarpus clade</taxon>
        <taxon>Stylosanthes</taxon>
    </lineage>
</organism>
<evidence type="ECO:0000313" key="9">
    <source>
        <dbReference type="Proteomes" id="UP001341840"/>
    </source>
</evidence>
<feature type="compositionally biased region" description="Polar residues" evidence="5">
    <location>
        <begin position="95"/>
        <end position="118"/>
    </location>
</feature>
<evidence type="ECO:0000313" key="8">
    <source>
        <dbReference type="EMBL" id="MED6156331.1"/>
    </source>
</evidence>
<evidence type="ECO:0008006" key="10">
    <source>
        <dbReference type="Google" id="ProtNLM"/>
    </source>
</evidence>